<dbReference type="PANTHER" id="PTHR23404">
    <property type="entry name" value="MOLYBDOPTERIN SYNTHASE RELATED"/>
    <property type="match status" value="1"/>
</dbReference>
<keyword evidence="14" id="KW-1185">Reference proteome</keyword>
<evidence type="ECO:0000256" key="4">
    <source>
        <dbReference type="ARBA" id="ARBA00013858"/>
    </source>
</evidence>
<evidence type="ECO:0000256" key="10">
    <source>
        <dbReference type="ARBA" id="ARBA00030781"/>
    </source>
</evidence>
<organism evidence="13 14">
    <name type="scientific">Novosphingobium kalidii</name>
    <dbReference type="NCBI Taxonomy" id="3230299"/>
    <lineage>
        <taxon>Bacteria</taxon>
        <taxon>Pseudomonadati</taxon>
        <taxon>Pseudomonadota</taxon>
        <taxon>Alphaproteobacteria</taxon>
        <taxon>Sphingomonadales</taxon>
        <taxon>Sphingomonadaceae</taxon>
        <taxon>Novosphingobium</taxon>
    </lineage>
</organism>
<comment type="subunit">
    <text evidence="7">Heterotetramer of 2 MoaD subunits and 2 MoaE subunits. Also stable as homodimer. The enzyme changes between these two forms during catalysis.</text>
</comment>
<evidence type="ECO:0000256" key="2">
    <source>
        <dbReference type="ARBA" id="ARBA00005426"/>
    </source>
</evidence>
<dbReference type="SUPFAM" id="SSF54690">
    <property type="entry name" value="Molybdopterin synthase subunit MoaE"/>
    <property type="match status" value="1"/>
</dbReference>
<evidence type="ECO:0000256" key="11">
    <source>
        <dbReference type="ARBA" id="ARBA00032474"/>
    </source>
</evidence>
<evidence type="ECO:0000256" key="12">
    <source>
        <dbReference type="ARBA" id="ARBA00049878"/>
    </source>
</evidence>
<protein>
    <recommendedName>
        <fullName evidence="4">Molybdopterin synthase catalytic subunit</fullName>
        <ecNumber evidence="3">2.8.1.12</ecNumber>
    </recommendedName>
    <alternativeName>
        <fullName evidence="10">MPT synthase subunit 2</fullName>
    </alternativeName>
    <alternativeName>
        <fullName evidence="8">Molybdenum cofactor biosynthesis protein E</fullName>
    </alternativeName>
    <alternativeName>
        <fullName evidence="9">Molybdopterin-converting factor large subunit</fullName>
    </alternativeName>
    <alternativeName>
        <fullName evidence="11">Molybdopterin-converting factor subunit 2</fullName>
    </alternativeName>
</protein>
<accession>A0ABV2D0H5</accession>
<evidence type="ECO:0000256" key="1">
    <source>
        <dbReference type="ARBA" id="ARBA00005046"/>
    </source>
</evidence>
<dbReference type="Gene3D" id="3.90.1170.40">
    <property type="entry name" value="Molybdopterin biosynthesis MoaE subunit"/>
    <property type="match status" value="1"/>
</dbReference>
<sequence length="169" mass="18942">MGTKWRSSRRLAAADVAQGAADVRLLSAPFDAGREMTAFTAAHRRAGGVASFIGQVRAEAGESAVEALELRHYDPLTLPAMRELADRTLDRWNLEGLLIIHRSGLMSPGDPIVLVAAASRHRRAAFKAADFAMDHLKSESWFWKREKVTGQWRWVEPRAEDYEDIARWS</sequence>
<dbReference type="Proteomes" id="UP001548713">
    <property type="component" value="Unassembled WGS sequence"/>
</dbReference>
<evidence type="ECO:0000256" key="3">
    <source>
        <dbReference type="ARBA" id="ARBA00011950"/>
    </source>
</evidence>
<evidence type="ECO:0000256" key="9">
    <source>
        <dbReference type="ARBA" id="ARBA00030407"/>
    </source>
</evidence>
<comment type="similarity">
    <text evidence="2">Belongs to the MoaE family.</text>
</comment>
<dbReference type="CDD" id="cd00756">
    <property type="entry name" value="MoaE"/>
    <property type="match status" value="1"/>
</dbReference>
<proteinExistence type="inferred from homology"/>
<dbReference type="RefSeq" id="WP_353983828.1">
    <property type="nucleotide sequence ID" value="NZ_JBEWLY010000013.1"/>
</dbReference>
<dbReference type="Pfam" id="PF02391">
    <property type="entry name" value="MoaE"/>
    <property type="match status" value="1"/>
</dbReference>
<dbReference type="EMBL" id="JBEWLY010000013">
    <property type="protein sequence ID" value="MET1755361.1"/>
    <property type="molecule type" value="Genomic_DNA"/>
</dbReference>
<name>A0ABV2D0H5_9SPHN</name>
<dbReference type="InterPro" id="IPR003448">
    <property type="entry name" value="Mopterin_biosynth_MoaE"/>
</dbReference>
<comment type="pathway">
    <text evidence="1">Cofactor biosynthesis; molybdopterin biosynthesis.</text>
</comment>
<evidence type="ECO:0000313" key="14">
    <source>
        <dbReference type="Proteomes" id="UP001548713"/>
    </source>
</evidence>
<evidence type="ECO:0000256" key="6">
    <source>
        <dbReference type="ARBA" id="ARBA00025448"/>
    </source>
</evidence>
<dbReference type="EC" id="2.8.1.12" evidence="3"/>
<comment type="catalytic activity">
    <reaction evidence="12">
        <text>2 [molybdopterin-synthase sulfur-carrier protein]-C-terminal-Gly-aminoethanethioate + cyclic pyranopterin phosphate + H2O = molybdopterin + 2 [molybdopterin-synthase sulfur-carrier protein]-C-terminal Gly-Gly + 2 H(+)</text>
        <dbReference type="Rhea" id="RHEA:26333"/>
        <dbReference type="Rhea" id="RHEA-COMP:12202"/>
        <dbReference type="Rhea" id="RHEA-COMP:19907"/>
        <dbReference type="ChEBI" id="CHEBI:15377"/>
        <dbReference type="ChEBI" id="CHEBI:15378"/>
        <dbReference type="ChEBI" id="CHEBI:58698"/>
        <dbReference type="ChEBI" id="CHEBI:59648"/>
        <dbReference type="ChEBI" id="CHEBI:90778"/>
        <dbReference type="ChEBI" id="CHEBI:232372"/>
        <dbReference type="EC" id="2.8.1.12"/>
    </reaction>
</comment>
<evidence type="ECO:0000256" key="7">
    <source>
        <dbReference type="ARBA" id="ARBA00026066"/>
    </source>
</evidence>
<evidence type="ECO:0000256" key="8">
    <source>
        <dbReference type="ARBA" id="ARBA00029745"/>
    </source>
</evidence>
<evidence type="ECO:0000313" key="13">
    <source>
        <dbReference type="EMBL" id="MET1755361.1"/>
    </source>
</evidence>
<dbReference type="InterPro" id="IPR036563">
    <property type="entry name" value="MoaE_sf"/>
</dbReference>
<comment type="caution">
    <text evidence="13">The sequence shown here is derived from an EMBL/GenBank/DDBJ whole genome shotgun (WGS) entry which is preliminary data.</text>
</comment>
<reference evidence="13 14" key="1">
    <citation type="submission" date="2024-07" db="EMBL/GenBank/DDBJ databases">
        <title>Novosphingobium kalidii RD2P27.</title>
        <authorList>
            <person name="Sun J.-Q."/>
        </authorList>
    </citation>
    <scope>NUCLEOTIDE SEQUENCE [LARGE SCALE GENOMIC DNA]</scope>
    <source>
        <strain evidence="13 14">RD2P27</strain>
    </source>
</reference>
<evidence type="ECO:0000256" key="5">
    <source>
        <dbReference type="ARBA" id="ARBA00023150"/>
    </source>
</evidence>
<comment type="function">
    <text evidence="6">Converts molybdopterin precursor Z into molybdopterin. This requires the incorporation of two sulfur atoms into precursor Z to generate a dithiolene group. The sulfur is provided by MoaD.</text>
</comment>
<keyword evidence="5" id="KW-0501">Molybdenum cofactor biosynthesis</keyword>
<gene>
    <name evidence="13" type="ORF">ABVV53_07800</name>
</gene>